<evidence type="ECO:0000256" key="2">
    <source>
        <dbReference type="SAM" id="Phobius"/>
    </source>
</evidence>
<keyword evidence="2" id="KW-0812">Transmembrane</keyword>
<proteinExistence type="predicted"/>
<protein>
    <submittedName>
        <fullName evidence="3">Uncharacterized protein</fullName>
    </submittedName>
</protein>
<name>A0ABP8TX79_9ACTN</name>
<gene>
    <name evidence="3" type="ORF">GCM10023195_77620</name>
</gene>
<feature type="transmembrane region" description="Helical" evidence="2">
    <location>
        <begin position="387"/>
        <end position="406"/>
    </location>
</feature>
<keyword evidence="2" id="KW-1133">Transmembrane helix</keyword>
<organism evidence="3 4">
    <name type="scientific">Actinoallomurus liliacearum</name>
    <dbReference type="NCBI Taxonomy" id="1080073"/>
    <lineage>
        <taxon>Bacteria</taxon>
        <taxon>Bacillati</taxon>
        <taxon>Actinomycetota</taxon>
        <taxon>Actinomycetes</taxon>
        <taxon>Streptosporangiales</taxon>
        <taxon>Thermomonosporaceae</taxon>
        <taxon>Actinoallomurus</taxon>
    </lineage>
</organism>
<feature type="compositionally biased region" description="Low complexity" evidence="1">
    <location>
        <begin position="423"/>
        <end position="435"/>
    </location>
</feature>
<keyword evidence="2" id="KW-0472">Membrane</keyword>
<reference evidence="4" key="1">
    <citation type="journal article" date="2019" name="Int. J. Syst. Evol. Microbiol.">
        <title>The Global Catalogue of Microorganisms (GCM) 10K type strain sequencing project: providing services to taxonomists for standard genome sequencing and annotation.</title>
        <authorList>
            <consortium name="The Broad Institute Genomics Platform"/>
            <consortium name="The Broad Institute Genome Sequencing Center for Infectious Disease"/>
            <person name="Wu L."/>
            <person name="Ma J."/>
        </authorList>
    </citation>
    <scope>NUCLEOTIDE SEQUENCE [LARGE SCALE GENOMIC DNA]</scope>
    <source>
        <strain evidence="4">JCM 17938</strain>
    </source>
</reference>
<evidence type="ECO:0000313" key="4">
    <source>
        <dbReference type="Proteomes" id="UP001500212"/>
    </source>
</evidence>
<evidence type="ECO:0000313" key="3">
    <source>
        <dbReference type="EMBL" id="GAA4617385.1"/>
    </source>
</evidence>
<evidence type="ECO:0000256" key="1">
    <source>
        <dbReference type="SAM" id="MobiDB-lite"/>
    </source>
</evidence>
<dbReference type="EMBL" id="BAABHJ010000039">
    <property type="protein sequence ID" value="GAA4617385.1"/>
    <property type="molecule type" value="Genomic_DNA"/>
</dbReference>
<sequence>MRITNVYATPWRLDEEPAGHLGEHLRLWRLERHYRISADQFPAVVCRQTVTPDALSFKRFKAAGQVREARVCLFRLPTAQIIAVFSIDVDCKLGDTIRLLEDCYFGDDVHIDQATLEEFAHTTAEGLGADTGSEPAFLPERHQIVFGPTAPAADHADELTQRLIYRADLPYQSQHSEIRHPGELNRRPGWLAAVSPYVSVVCGHADFIENTVFISAVQAVGAAAELRQIRHAAHRAVRLFRRGQHADTATIAQRRHLLERISDELSDFQLELSYSVEASIDLGLLVPSLRAESFHTALYESMCLADRAQTVARMLQRLAHAADAELTAIESIERRADDDRRIRWTVAAGFVSTIAIPSGLIFAFFGINASQVDPRRSIFDHHYLDVYLLVALIVALGAVLYVALYAQHRARSHPGAERVKTSPGPGTRRAAAPPG</sequence>
<dbReference type="Proteomes" id="UP001500212">
    <property type="component" value="Unassembled WGS sequence"/>
</dbReference>
<comment type="caution">
    <text evidence="3">The sequence shown here is derived from an EMBL/GenBank/DDBJ whole genome shotgun (WGS) entry which is preliminary data.</text>
</comment>
<feature type="transmembrane region" description="Helical" evidence="2">
    <location>
        <begin position="344"/>
        <end position="367"/>
    </location>
</feature>
<keyword evidence="4" id="KW-1185">Reference proteome</keyword>
<accession>A0ABP8TX79</accession>
<feature type="region of interest" description="Disordered" evidence="1">
    <location>
        <begin position="413"/>
        <end position="435"/>
    </location>
</feature>